<evidence type="ECO:0000313" key="3">
    <source>
        <dbReference type="EMBL" id="MBC5696003.1"/>
    </source>
</evidence>
<dbReference type="PANTHER" id="PTHR23088">
    <property type="entry name" value="NITRILASE-RELATED"/>
    <property type="match status" value="1"/>
</dbReference>
<dbReference type="Proteomes" id="UP000641741">
    <property type="component" value="Unassembled WGS sequence"/>
</dbReference>
<dbReference type="SUPFAM" id="SSF56317">
    <property type="entry name" value="Carbon-nitrogen hydrolase"/>
    <property type="match status" value="1"/>
</dbReference>
<dbReference type="PANTHER" id="PTHR23088:SF27">
    <property type="entry name" value="DEAMINATED GLUTATHIONE AMIDASE"/>
    <property type="match status" value="1"/>
</dbReference>
<evidence type="ECO:0000256" key="1">
    <source>
        <dbReference type="ARBA" id="ARBA00010613"/>
    </source>
</evidence>
<gene>
    <name evidence="3" type="ORF">H8S02_08595</name>
</gene>
<dbReference type="InterPro" id="IPR003010">
    <property type="entry name" value="C-N_Hydrolase"/>
</dbReference>
<evidence type="ECO:0000259" key="2">
    <source>
        <dbReference type="PROSITE" id="PS50263"/>
    </source>
</evidence>
<sequence length="250" mass="27315">MRIAVAQIGSGENKEMNRYMIERLAWSASEAGADMLFLPEYAMFCAGSDRAARNMEAAEPLDGPFVTALSELAAGQGLWICAGMYEQTDGLPYNTVVVIDDEGRLRGTHRKNRLYDAFGYRESEECRAGEQPFEPVETPAGRLGIITCYELRFPELAAEQKKRGAEVLFVPAGWVCGENKPLHWNTLLCARAIENSVTVIGADQYRADHFIGHSAVFAPDGTTLASLGAGEGLLVTEIAGTEQEEEGEEE</sequence>
<reference evidence="3 4" key="1">
    <citation type="submission" date="2020-08" db="EMBL/GenBank/DDBJ databases">
        <title>Genome public.</title>
        <authorList>
            <person name="Liu C."/>
            <person name="Sun Q."/>
        </authorList>
    </citation>
    <scope>NUCLEOTIDE SEQUENCE [LARGE SCALE GENOMIC DNA]</scope>
    <source>
        <strain evidence="3 4">M2</strain>
    </source>
</reference>
<dbReference type="InterPro" id="IPR036526">
    <property type="entry name" value="C-N_Hydrolase_sf"/>
</dbReference>
<protein>
    <submittedName>
        <fullName evidence="3">Amidohydrolase</fullName>
    </submittedName>
</protein>
<dbReference type="Pfam" id="PF00795">
    <property type="entry name" value="CN_hydrolase"/>
    <property type="match status" value="1"/>
</dbReference>
<dbReference type="Gene3D" id="3.60.110.10">
    <property type="entry name" value="Carbon-nitrogen hydrolase"/>
    <property type="match status" value="1"/>
</dbReference>
<evidence type="ECO:0000313" key="4">
    <source>
        <dbReference type="Proteomes" id="UP000641741"/>
    </source>
</evidence>
<dbReference type="PROSITE" id="PS50263">
    <property type="entry name" value="CN_HYDROLASE"/>
    <property type="match status" value="1"/>
</dbReference>
<accession>A0ABR7GNZ0</accession>
<keyword evidence="4" id="KW-1185">Reference proteome</keyword>
<dbReference type="RefSeq" id="WP_186970179.1">
    <property type="nucleotide sequence ID" value="NZ_JACOPK010000007.1"/>
</dbReference>
<comment type="similarity">
    <text evidence="1">Belongs to the carbon-nitrogen hydrolase superfamily. NIT1/NIT2 family.</text>
</comment>
<proteinExistence type="inferred from homology"/>
<organism evidence="3 4">
    <name type="scientific">Agathobaculum hominis</name>
    <dbReference type="NCBI Taxonomy" id="2763014"/>
    <lineage>
        <taxon>Bacteria</taxon>
        <taxon>Bacillati</taxon>
        <taxon>Bacillota</taxon>
        <taxon>Clostridia</taxon>
        <taxon>Eubacteriales</taxon>
        <taxon>Butyricicoccaceae</taxon>
        <taxon>Agathobaculum</taxon>
    </lineage>
</organism>
<dbReference type="EMBL" id="JACOPK010000007">
    <property type="protein sequence ID" value="MBC5696003.1"/>
    <property type="molecule type" value="Genomic_DNA"/>
</dbReference>
<comment type="caution">
    <text evidence="3">The sequence shown here is derived from an EMBL/GenBank/DDBJ whole genome shotgun (WGS) entry which is preliminary data.</text>
</comment>
<name>A0ABR7GNZ0_9FIRM</name>
<feature type="domain" description="CN hydrolase" evidence="2">
    <location>
        <begin position="1"/>
        <end position="240"/>
    </location>
</feature>